<feature type="compositionally biased region" description="Low complexity" evidence="7">
    <location>
        <begin position="192"/>
        <end position="203"/>
    </location>
</feature>
<dbReference type="Gramene" id="VVA10612">
    <property type="protein sequence ID" value="VVA10612"/>
    <property type="gene ID" value="Prudul26B012681"/>
</dbReference>
<dbReference type="InterPro" id="IPR006458">
    <property type="entry name" value="Ovate_C"/>
</dbReference>
<keyword evidence="3 6" id="KW-0805">Transcription regulation</keyword>
<feature type="region of interest" description="Disordered" evidence="7">
    <location>
        <begin position="108"/>
        <end position="159"/>
    </location>
</feature>
<name>A0A5E4E5C4_PRUDU</name>
<evidence type="ECO:0000256" key="5">
    <source>
        <dbReference type="ARBA" id="ARBA00023242"/>
    </source>
</evidence>
<keyword evidence="5 6" id="KW-0539">Nucleus</keyword>
<dbReference type="EMBL" id="CABIKO010000002">
    <property type="protein sequence ID" value="VVA10612.1"/>
    <property type="molecule type" value="Genomic_DNA"/>
</dbReference>
<evidence type="ECO:0000256" key="6">
    <source>
        <dbReference type="RuleBase" id="RU367028"/>
    </source>
</evidence>
<feature type="compositionally biased region" description="Basic residues" evidence="7">
    <location>
        <begin position="204"/>
        <end position="220"/>
    </location>
</feature>
<evidence type="ECO:0000256" key="7">
    <source>
        <dbReference type="SAM" id="MobiDB-lite"/>
    </source>
</evidence>
<dbReference type="PANTHER" id="PTHR33057">
    <property type="entry name" value="TRANSCRIPTION REPRESSOR OFP7-RELATED"/>
    <property type="match status" value="1"/>
</dbReference>
<evidence type="ECO:0000313" key="9">
    <source>
        <dbReference type="EMBL" id="VVA10612.1"/>
    </source>
</evidence>
<evidence type="ECO:0000256" key="4">
    <source>
        <dbReference type="ARBA" id="ARBA00023163"/>
    </source>
</evidence>
<evidence type="ECO:0000259" key="8">
    <source>
        <dbReference type="PROSITE" id="PS51754"/>
    </source>
</evidence>
<keyword evidence="4 6" id="KW-0804">Transcription</keyword>
<keyword evidence="2 6" id="KW-0678">Repressor</keyword>
<evidence type="ECO:0000256" key="2">
    <source>
        <dbReference type="ARBA" id="ARBA00022491"/>
    </source>
</evidence>
<comment type="subcellular location">
    <subcellularLocation>
        <location evidence="1 6">Nucleus</location>
    </subcellularLocation>
</comment>
<dbReference type="InParanoid" id="A0A5E4E5C4"/>
<accession>A0A5E4E5C4</accession>
<evidence type="ECO:0000256" key="1">
    <source>
        <dbReference type="ARBA" id="ARBA00004123"/>
    </source>
</evidence>
<dbReference type="GO" id="GO:0045892">
    <property type="term" value="P:negative regulation of DNA-templated transcription"/>
    <property type="evidence" value="ECO:0007669"/>
    <property type="project" value="UniProtKB-UniRule"/>
</dbReference>
<reference evidence="10" key="1">
    <citation type="journal article" date="2020" name="Plant J.">
        <title>Transposons played a major role in the diversification between the closely related almond and peach genomes: results from the almond genome sequence.</title>
        <authorList>
            <person name="Alioto T."/>
            <person name="Alexiou K.G."/>
            <person name="Bardil A."/>
            <person name="Barteri F."/>
            <person name="Castanera R."/>
            <person name="Cruz F."/>
            <person name="Dhingra A."/>
            <person name="Duval H."/>
            <person name="Fernandez I Marti A."/>
            <person name="Frias L."/>
            <person name="Galan B."/>
            <person name="Garcia J.L."/>
            <person name="Howad W."/>
            <person name="Gomez-Garrido J."/>
            <person name="Gut M."/>
            <person name="Julca I."/>
            <person name="Morata J."/>
            <person name="Puigdomenech P."/>
            <person name="Ribeca P."/>
            <person name="Rubio Cabetas M.J."/>
            <person name="Vlasova A."/>
            <person name="Wirthensohn M."/>
            <person name="Garcia-Mas J."/>
            <person name="Gabaldon T."/>
            <person name="Casacuberta J.M."/>
            <person name="Arus P."/>
        </authorList>
    </citation>
    <scope>NUCLEOTIDE SEQUENCE [LARGE SCALE GENOMIC DNA]</scope>
    <source>
        <strain evidence="10">cv. Texas</strain>
    </source>
</reference>
<dbReference type="Proteomes" id="UP000327085">
    <property type="component" value="Chromosome 7"/>
</dbReference>
<evidence type="ECO:0000256" key="3">
    <source>
        <dbReference type="ARBA" id="ARBA00023015"/>
    </source>
</evidence>
<feature type="region of interest" description="Disordered" evidence="7">
    <location>
        <begin position="186"/>
        <end position="226"/>
    </location>
</feature>
<dbReference type="NCBIfam" id="TIGR01568">
    <property type="entry name" value="A_thal_3678"/>
    <property type="match status" value="1"/>
</dbReference>
<sequence>MENRFKLKLSNMFRSSFGSCRSRNLSDVIQKAVFLPENQQDLPTIEPPKQVARPFPSICRPKCSDPNQPIINNHCVISTKDVMLPRRKIFERCSPFVKPFNPDGQTCPPASPFAALNPFHDHHDKSFRQRKNRDKKKKKKKKKKKTSNAKKNKPSSEFFPFSSSSFESNNYKGWWLSSDDEKREDETDTLFSSKSHSSDSSGSRLRRRPPRNGHSTSRRRASSEVGLLPIQGKVKDSFAVVKKSSDPYNDFRTSMVEMIVEKQIFSAQDLEQLLQCFLSLNSSLHHRVILEVFTEIWEALFSNWGS</sequence>
<dbReference type="PROSITE" id="PS51754">
    <property type="entry name" value="OVATE"/>
    <property type="match status" value="1"/>
</dbReference>
<dbReference type="Pfam" id="PF04844">
    <property type="entry name" value="Ovate"/>
    <property type="match status" value="1"/>
</dbReference>
<proteinExistence type="predicted"/>
<dbReference type="GO" id="GO:0005634">
    <property type="term" value="C:nucleus"/>
    <property type="evidence" value="ECO:0007669"/>
    <property type="project" value="UniProtKB-SubCell"/>
</dbReference>
<dbReference type="PANTHER" id="PTHR33057:SF17">
    <property type="entry name" value="TRANSCRIPTION REPRESSOR OFP8"/>
    <property type="match status" value="1"/>
</dbReference>
<gene>
    <name evidence="9" type="ORF">ALMOND_2B012681</name>
</gene>
<organism evidence="9 10">
    <name type="scientific">Prunus dulcis</name>
    <name type="common">Almond</name>
    <name type="synonym">Amygdalus dulcis</name>
    <dbReference type="NCBI Taxonomy" id="3755"/>
    <lineage>
        <taxon>Eukaryota</taxon>
        <taxon>Viridiplantae</taxon>
        <taxon>Streptophyta</taxon>
        <taxon>Embryophyta</taxon>
        <taxon>Tracheophyta</taxon>
        <taxon>Spermatophyta</taxon>
        <taxon>Magnoliopsida</taxon>
        <taxon>eudicotyledons</taxon>
        <taxon>Gunneridae</taxon>
        <taxon>Pentapetalae</taxon>
        <taxon>rosids</taxon>
        <taxon>fabids</taxon>
        <taxon>Rosales</taxon>
        <taxon>Rosaceae</taxon>
        <taxon>Amygdaloideae</taxon>
        <taxon>Amygdaleae</taxon>
        <taxon>Prunus</taxon>
    </lineage>
</organism>
<evidence type="ECO:0000313" key="10">
    <source>
        <dbReference type="Proteomes" id="UP000327085"/>
    </source>
</evidence>
<comment type="function">
    <text evidence="6">Transcriptional repressor that regulates multiple aspects of plant growth and development.</text>
</comment>
<feature type="compositionally biased region" description="Basic residues" evidence="7">
    <location>
        <begin position="128"/>
        <end position="153"/>
    </location>
</feature>
<protein>
    <recommendedName>
        <fullName evidence="6">Transcription repressor</fullName>
    </recommendedName>
    <alternativeName>
        <fullName evidence="6">Ovate family protein</fullName>
    </alternativeName>
</protein>
<feature type="domain" description="OVATE" evidence="8">
    <location>
        <begin position="240"/>
        <end position="299"/>
    </location>
</feature>
<dbReference type="InterPro" id="IPR038933">
    <property type="entry name" value="Ovate"/>
</dbReference>
<dbReference type="OMA" id="MRISRMF"/>
<dbReference type="AlphaFoldDB" id="A0A5E4E5C4"/>